<reference evidence="11" key="1">
    <citation type="journal article" date="2014" name="Environ. Microbiol.">
        <title>Comparative genomics of the marine bacterial genus Glaciecola reveals the high degree of genomic diversity and genomic characteristic for cold adaptation.</title>
        <authorList>
            <person name="Qin Q.L."/>
            <person name="Xie B.B."/>
            <person name="Yu Y."/>
            <person name="Shu Y.L."/>
            <person name="Rong J.C."/>
            <person name="Zhang Y.J."/>
            <person name="Zhao D.L."/>
            <person name="Chen X.L."/>
            <person name="Zhang X.Y."/>
            <person name="Chen B."/>
            <person name="Zhou B.C."/>
            <person name="Zhang Y.Z."/>
        </authorList>
    </citation>
    <scope>NUCLEOTIDE SEQUENCE [LARGE SCALE GENOMIC DNA]</scope>
    <source>
        <strain evidence="11">LMG 21857</strain>
    </source>
</reference>
<dbReference type="CDD" id="cd17624">
    <property type="entry name" value="REC_OmpR_PmrA-like"/>
    <property type="match status" value="1"/>
</dbReference>
<dbReference type="EMBL" id="BAER01000057">
    <property type="protein sequence ID" value="GAC33314.1"/>
    <property type="molecule type" value="Genomic_DNA"/>
</dbReference>
<dbReference type="STRING" id="1129793.GPLA_2409"/>
<dbReference type="InterPro" id="IPR001789">
    <property type="entry name" value="Sig_transdc_resp-reg_receiver"/>
</dbReference>
<evidence type="ECO:0000313" key="11">
    <source>
        <dbReference type="Proteomes" id="UP000006322"/>
    </source>
</evidence>
<dbReference type="GO" id="GO:0032993">
    <property type="term" value="C:protein-DNA complex"/>
    <property type="evidence" value="ECO:0007669"/>
    <property type="project" value="TreeGrafter"/>
</dbReference>
<evidence type="ECO:0000259" key="9">
    <source>
        <dbReference type="PROSITE" id="PS51755"/>
    </source>
</evidence>
<dbReference type="Pfam" id="PF00486">
    <property type="entry name" value="Trans_reg_C"/>
    <property type="match status" value="1"/>
</dbReference>
<protein>
    <submittedName>
        <fullName evidence="10">Response regulator mprA</fullName>
    </submittedName>
</protein>
<dbReference type="PANTHER" id="PTHR48111">
    <property type="entry name" value="REGULATOR OF RPOS"/>
    <property type="match status" value="1"/>
</dbReference>
<feature type="domain" description="Response regulatory" evidence="8">
    <location>
        <begin position="3"/>
        <end position="117"/>
    </location>
</feature>
<keyword evidence="1 6" id="KW-0597">Phosphoprotein</keyword>
<keyword evidence="3" id="KW-0805">Transcription regulation</keyword>
<keyword evidence="11" id="KW-1185">Reference proteome</keyword>
<dbReference type="AlphaFoldDB" id="K6YKV1"/>
<evidence type="ECO:0000256" key="2">
    <source>
        <dbReference type="ARBA" id="ARBA00023012"/>
    </source>
</evidence>
<dbReference type="SMART" id="SM00862">
    <property type="entry name" value="Trans_reg_C"/>
    <property type="match status" value="1"/>
</dbReference>
<evidence type="ECO:0000256" key="3">
    <source>
        <dbReference type="ARBA" id="ARBA00023015"/>
    </source>
</evidence>
<dbReference type="InterPro" id="IPR016032">
    <property type="entry name" value="Sig_transdc_resp-reg_C-effctor"/>
</dbReference>
<evidence type="ECO:0000256" key="4">
    <source>
        <dbReference type="ARBA" id="ARBA00023125"/>
    </source>
</evidence>
<dbReference type="InterPro" id="IPR011006">
    <property type="entry name" value="CheY-like_superfamily"/>
</dbReference>
<accession>K6YKV1</accession>
<dbReference type="GO" id="GO:0000976">
    <property type="term" value="F:transcription cis-regulatory region binding"/>
    <property type="evidence" value="ECO:0007669"/>
    <property type="project" value="TreeGrafter"/>
</dbReference>
<dbReference type="GO" id="GO:0006355">
    <property type="term" value="P:regulation of DNA-templated transcription"/>
    <property type="evidence" value="ECO:0007669"/>
    <property type="project" value="InterPro"/>
</dbReference>
<dbReference type="PANTHER" id="PTHR48111:SF22">
    <property type="entry name" value="REGULATOR OF RPOS"/>
    <property type="match status" value="1"/>
</dbReference>
<evidence type="ECO:0000256" key="6">
    <source>
        <dbReference type="PROSITE-ProRule" id="PRU00169"/>
    </source>
</evidence>
<evidence type="ECO:0000313" key="10">
    <source>
        <dbReference type="EMBL" id="GAC33314.1"/>
    </source>
</evidence>
<dbReference type="CDD" id="cd00383">
    <property type="entry name" value="trans_reg_C"/>
    <property type="match status" value="1"/>
</dbReference>
<evidence type="ECO:0000256" key="5">
    <source>
        <dbReference type="ARBA" id="ARBA00023163"/>
    </source>
</evidence>
<dbReference type="GO" id="GO:0005829">
    <property type="term" value="C:cytosol"/>
    <property type="evidence" value="ECO:0007669"/>
    <property type="project" value="TreeGrafter"/>
</dbReference>
<feature type="DNA-binding region" description="OmpR/PhoB-type" evidence="7">
    <location>
        <begin position="124"/>
        <end position="221"/>
    </location>
</feature>
<dbReference type="InterPro" id="IPR039420">
    <property type="entry name" value="WalR-like"/>
</dbReference>
<keyword evidence="5" id="KW-0804">Transcription</keyword>
<dbReference type="PROSITE" id="PS51755">
    <property type="entry name" value="OMPR_PHOB"/>
    <property type="match status" value="1"/>
</dbReference>
<organism evidence="10 11">
    <name type="scientific">Paraglaciecola polaris LMG 21857</name>
    <dbReference type="NCBI Taxonomy" id="1129793"/>
    <lineage>
        <taxon>Bacteria</taxon>
        <taxon>Pseudomonadati</taxon>
        <taxon>Pseudomonadota</taxon>
        <taxon>Gammaproteobacteria</taxon>
        <taxon>Alteromonadales</taxon>
        <taxon>Alteromonadaceae</taxon>
        <taxon>Paraglaciecola</taxon>
    </lineage>
</organism>
<sequence length="226" mass="25383">MTNVLLVEDDIDLASTIVDYLELETIQCDHASNGLLGLNLIERQPYQVIILDINMPKMDGLTLCALLRERGLDTPVLMLTARDSLNDKLQGFQVGSDDYLIKPFAMQELVARVQVLARRRSGEVKRLTLSDLVFDLSQRSAFLAQHPLKLSPTALKILEVLMRASPQTVSRQHIMQSVWGDEQPDSNSLKVHIYHLRKALDIHDASVTLETVASVGFAIRERQKGQ</sequence>
<dbReference type="Gene3D" id="3.40.50.2300">
    <property type="match status" value="1"/>
</dbReference>
<dbReference type="SUPFAM" id="SSF52172">
    <property type="entry name" value="CheY-like"/>
    <property type="match status" value="1"/>
</dbReference>
<proteinExistence type="predicted"/>
<dbReference type="InterPro" id="IPR036388">
    <property type="entry name" value="WH-like_DNA-bd_sf"/>
</dbReference>
<keyword evidence="4 7" id="KW-0238">DNA-binding</keyword>
<dbReference type="SMART" id="SM00448">
    <property type="entry name" value="REC"/>
    <property type="match status" value="1"/>
</dbReference>
<dbReference type="InterPro" id="IPR001867">
    <property type="entry name" value="OmpR/PhoB-type_DNA-bd"/>
</dbReference>
<dbReference type="Gene3D" id="6.10.250.690">
    <property type="match status" value="1"/>
</dbReference>
<name>K6YKV1_9ALTE</name>
<evidence type="ECO:0000256" key="1">
    <source>
        <dbReference type="ARBA" id="ARBA00022553"/>
    </source>
</evidence>
<dbReference type="SUPFAM" id="SSF46894">
    <property type="entry name" value="C-terminal effector domain of the bipartite response regulators"/>
    <property type="match status" value="1"/>
</dbReference>
<dbReference type="Gene3D" id="1.10.10.10">
    <property type="entry name" value="Winged helix-like DNA-binding domain superfamily/Winged helix DNA-binding domain"/>
    <property type="match status" value="1"/>
</dbReference>
<keyword evidence="2" id="KW-0902">Two-component regulatory system</keyword>
<feature type="domain" description="OmpR/PhoB-type" evidence="9">
    <location>
        <begin position="124"/>
        <end position="221"/>
    </location>
</feature>
<dbReference type="OrthoDB" id="9802426at2"/>
<gene>
    <name evidence="10" type="primary">mprA</name>
    <name evidence="10" type="ORF">GPLA_2409</name>
</gene>
<dbReference type="Proteomes" id="UP000006322">
    <property type="component" value="Unassembled WGS sequence"/>
</dbReference>
<comment type="caution">
    <text evidence="10">The sequence shown here is derived from an EMBL/GenBank/DDBJ whole genome shotgun (WGS) entry which is preliminary data.</text>
</comment>
<dbReference type="RefSeq" id="WP_007105093.1">
    <property type="nucleotide sequence ID" value="NZ_BAER01000057.1"/>
</dbReference>
<dbReference type="Pfam" id="PF00072">
    <property type="entry name" value="Response_reg"/>
    <property type="match status" value="1"/>
</dbReference>
<dbReference type="PROSITE" id="PS50110">
    <property type="entry name" value="RESPONSE_REGULATORY"/>
    <property type="match status" value="1"/>
</dbReference>
<evidence type="ECO:0000259" key="8">
    <source>
        <dbReference type="PROSITE" id="PS50110"/>
    </source>
</evidence>
<feature type="modified residue" description="4-aspartylphosphate" evidence="6">
    <location>
        <position position="52"/>
    </location>
</feature>
<dbReference type="GO" id="GO:0000156">
    <property type="term" value="F:phosphorelay response regulator activity"/>
    <property type="evidence" value="ECO:0007669"/>
    <property type="project" value="TreeGrafter"/>
</dbReference>
<evidence type="ECO:0000256" key="7">
    <source>
        <dbReference type="PROSITE-ProRule" id="PRU01091"/>
    </source>
</evidence>